<proteinExistence type="predicted"/>
<name>A0A8K0DPG8_9ROSA</name>
<evidence type="ECO:0000256" key="1">
    <source>
        <dbReference type="SAM" id="MobiDB-lite"/>
    </source>
</evidence>
<sequence>MNMTTTNISKLASKEDLSVSTDKSNKRSERSENEKEEVFHKEKQLCTRCKHETEAETRPEKNIKDKGKATLKSPPELPPTFKRNSNAKSHRLVTISGMIKIAIRSRKAEKSSQQLLQERYEDGDREVGLLGAPSGKFEYYVRYSKPDSHNQYPIKPTGWDLNKPAT</sequence>
<reference evidence="2" key="1">
    <citation type="submission" date="2020-03" db="EMBL/GenBank/DDBJ databases">
        <title>A high-quality chromosome-level genome assembly of a woody plant with both climbing and erect habits, Rhamnella rubrinervis.</title>
        <authorList>
            <person name="Lu Z."/>
            <person name="Yang Y."/>
            <person name="Zhu X."/>
            <person name="Sun Y."/>
        </authorList>
    </citation>
    <scope>NUCLEOTIDE SEQUENCE</scope>
    <source>
        <strain evidence="2">BYM</strain>
        <tissue evidence="2">Leaf</tissue>
    </source>
</reference>
<dbReference type="OrthoDB" id="1752371at2759"/>
<keyword evidence="3" id="KW-1185">Reference proteome</keyword>
<evidence type="ECO:0000313" key="3">
    <source>
        <dbReference type="Proteomes" id="UP000796880"/>
    </source>
</evidence>
<feature type="region of interest" description="Disordered" evidence="1">
    <location>
        <begin position="1"/>
        <end position="89"/>
    </location>
</feature>
<organism evidence="2 3">
    <name type="scientific">Rhamnella rubrinervis</name>
    <dbReference type="NCBI Taxonomy" id="2594499"/>
    <lineage>
        <taxon>Eukaryota</taxon>
        <taxon>Viridiplantae</taxon>
        <taxon>Streptophyta</taxon>
        <taxon>Embryophyta</taxon>
        <taxon>Tracheophyta</taxon>
        <taxon>Spermatophyta</taxon>
        <taxon>Magnoliopsida</taxon>
        <taxon>eudicotyledons</taxon>
        <taxon>Gunneridae</taxon>
        <taxon>Pentapetalae</taxon>
        <taxon>rosids</taxon>
        <taxon>fabids</taxon>
        <taxon>Rosales</taxon>
        <taxon>Rhamnaceae</taxon>
        <taxon>rhamnoid group</taxon>
        <taxon>Rhamneae</taxon>
        <taxon>Rhamnella</taxon>
    </lineage>
</organism>
<evidence type="ECO:0000313" key="2">
    <source>
        <dbReference type="EMBL" id="KAF3431793.1"/>
    </source>
</evidence>
<dbReference type="Proteomes" id="UP000796880">
    <property type="component" value="Unassembled WGS sequence"/>
</dbReference>
<accession>A0A8K0DPG8</accession>
<gene>
    <name evidence="2" type="ORF">FNV43_RR26529</name>
</gene>
<dbReference type="AlphaFoldDB" id="A0A8K0DPG8"/>
<dbReference type="EMBL" id="VOIH02000012">
    <property type="protein sequence ID" value="KAF3431793.1"/>
    <property type="molecule type" value="Genomic_DNA"/>
</dbReference>
<feature type="compositionally biased region" description="Polar residues" evidence="1">
    <location>
        <begin position="1"/>
        <end position="10"/>
    </location>
</feature>
<comment type="caution">
    <text evidence="2">The sequence shown here is derived from an EMBL/GenBank/DDBJ whole genome shotgun (WGS) entry which is preliminary data.</text>
</comment>
<protein>
    <submittedName>
        <fullName evidence="2">Uncharacterized protein</fullName>
    </submittedName>
</protein>
<feature type="compositionally biased region" description="Basic and acidic residues" evidence="1">
    <location>
        <begin position="12"/>
        <end position="68"/>
    </location>
</feature>